<dbReference type="GO" id="GO:0050112">
    <property type="term" value="F:inositol 2-dehydrogenase (NAD+) activity"/>
    <property type="evidence" value="ECO:0007669"/>
    <property type="project" value="UniProtKB-EC"/>
</dbReference>
<dbReference type="Proteomes" id="UP000242951">
    <property type="component" value="Unassembled WGS sequence"/>
</dbReference>
<sequence>MANTAGEARQIIDVCKQADVQLMIAYRCQFEVFKATRLVQSGELGHAHIIEATNSQSQGPGEQWRICARRSRSAARCRISDCNCLNGVRHVLGEEPVEVYAQVVNPRGNDRYKEVEETMAFMLRFPSARLPAARRKGSIEAVEEQRLSRSRISSCSKSITSLNASATANCPRRLGKKACTITC</sequence>
<dbReference type="EMBL" id="LELG01000008">
    <property type="protein sequence ID" value="KMQ81138.1"/>
    <property type="molecule type" value="Genomic_DNA"/>
</dbReference>
<name>A0ABR5HP27_9BURK</name>
<keyword evidence="2" id="KW-0560">Oxidoreductase</keyword>
<keyword evidence="3" id="KW-1185">Reference proteome</keyword>
<dbReference type="SUPFAM" id="SSF55347">
    <property type="entry name" value="Glyceraldehyde-3-phosphate dehydrogenase-like, C-terminal domain"/>
    <property type="match status" value="1"/>
</dbReference>
<organism evidence="2 3">
    <name type="scientific">Candidatus Burkholderia pumila</name>
    <dbReference type="NCBI Taxonomy" id="1090375"/>
    <lineage>
        <taxon>Bacteria</taxon>
        <taxon>Pseudomonadati</taxon>
        <taxon>Pseudomonadota</taxon>
        <taxon>Betaproteobacteria</taxon>
        <taxon>Burkholderiales</taxon>
        <taxon>Burkholderiaceae</taxon>
        <taxon>Burkholderia</taxon>
    </lineage>
</organism>
<dbReference type="Gene3D" id="3.30.360.10">
    <property type="entry name" value="Dihydrodipicolinate Reductase, domain 2"/>
    <property type="match status" value="1"/>
</dbReference>
<dbReference type="Pfam" id="PF22725">
    <property type="entry name" value="GFO_IDH_MocA_C3"/>
    <property type="match status" value="1"/>
</dbReference>
<reference evidence="2 3" key="1">
    <citation type="submission" date="2015-06" db="EMBL/GenBank/DDBJ databases">
        <title>Comparative genomics of Burkholderia leaf nodule symbionts.</title>
        <authorList>
            <person name="Carlier A."/>
            <person name="Eberl L."/>
            <person name="Pinto-Carbo M."/>
        </authorList>
    </citation>
    <scope>NUCLEOTIDE SEQUENCE [LARGE SCALE GENOMIC DNA]</scope>
    <source>
        <strain evidence="2 3">UZHbot3</strain>
    </source>
</reference>
<dbReference type="Gene3D" id="3.40.50.720">
    <property type="entry name" value="NAD(P)-binding Rossmann-like Domain"/>
    <property type="match status" value="1"/>
</dbReference>
<feature type="domain" description="GFO/IDH/MocA-like oxidoreductase" evidence="1">
    <location>
        <begin position="34"/>
        <end position="128"/>
    </location>
</feature>
<evidence type="ECO:0000259" key="1">
    <source>
        <dbReference type="Pfam" id="PF22725"/>
    </source>
</evidence>
<accession>A0ABR5HP27</accession>
<dbReference type="PRINTS" id="PR01775">
    <property type="entry name" value="GLFROXRDTASE"/>
</dbReference>
<comment type="caution">
    <text evidence="2">The sequence shown here is derived from an EMBL/GenBank/DDBJ whole genome shotgun (WGS) entry which is preliminary data.</text>
</comment>
<gene>
    <name evidence="2" type="ORF">BPMI_02148c</name>
</gene>
<proteinExistence type="predicted"/>
<dbReference type="InterPro" id="IPR008354">
    <property type="entry name" value="Glc-Fru_OxRdtase_bac"/>
</dbReference>
<dbReference type="InterPro" id="IPR055170">
    <property type="entry name" value="GFO_IDH_MocA-like_dom"/>
</dbReference>
<protein>
    <submittedName>
        <fullName evidence="2">Myo-inositol 2-dehydrogenase</fullName>
        <ecNumber evidence="2">1.1.1.18</ecNumber>
    </submittedName>
</protein>
<evidence type="ECO:0000313" key="3">
    <source>
        <dbReference type="Proteomes" id="UP000242951"/>
    </source>
</evidence>
<dbReference type="EC" id="1.1.1.18" evidence="2"/>
<evidence type="ECO:0000313" key="2">
    <source>
        <dbReference type="EMBL" id="KMQ81138.1"/>
    </source>
</evidence>